<reference evidence="9 10" key="1">
    <citation type="submission" date="2019-03" db="EMBL/GenBank/DDBJ databases">
        <title>Genomic Encyclopedia of Type Strains, Phase IV (KMG-IV): sequencing the most valuable type-strain genomes for metagenomic binning, comparative biology and taxonomic classification.</title>
        <authorList>
            <person name="Goeker M."/>
        </authorList>
    </citation>
    <scope>NUCLEOTIDE SEQUENCE [LARGE SCALE GENOMIC DNA]</scope>
    <source>
        <strain evidence="9 10">DSM 44496</strain>
    </source>
</reference>
<keyword evidence="4 7" id="KW-0812">Transmembrane</keyword>
<feature type="transmembrane region" description="Helical" evidence="7">
    <location>
        <begin position="49"/>
        <end position="67"/>
    </location>
</feature>
<dbReference type="CDD" id="cd17321">
    <property type="entry name" value="MFS_MMR_MDR_like"/>
    <property type="match status" value="1"/>
</dbReference>
<feature type="transmembrane region" description="Helical" evidence="7">
    <location>
        <begin position="231"/>
        <end position="250"/>
    </location>
</feature>
<comment type="subcellular location">
    <subcellularLocation>
        <location evidence="1">Cell membrane</location>
        <topology evidence="1">Multi-pass membrane protein</topology>
    </subcellularLocation>
</comment>
<keyword evidence="10" id="KW-1185">Reference proteome</keyword>
<evidence type="ECO:0000256" key="2">
    <source>
        <dbReference type="ARBA" id="ARBA00022448"/>
    </source>
</evidence>
<dbReference type="PANTHER" id="PTHR42718">
    <property type="entry name" value="MAJOR FACILITATOR SUPERFAMILY MULTIDRUG TRANSPORTER MFSC"/>
    <property type="match status" value="1"/>
</dbReference>
<feature type="transmembrane region" description="Helical" evidence="7">
    <location>
        <begin position="337"/>
        <end position="356"/>
    </location>
</feature>
<evidence type="ECO:0000313" key="9">
    <source>
        <dbReference type="EMBL" id="TDP30824.1"/>
    </source>
</evidence>
<feature type="transmembrane region" description="Helical" evidence="7">
    <location>
        <begin position="478"/>
        <end position="496"/>
    </location>
</feature>
<evidence type="ECO:0000256" key="7">
    <source>
        <dbReference type="SAM" id="Phobius"/>
    </source>
</evidence>
<feature type="transmembrane region" description="Helical" evidence="7">
    <location>
        <begin position="104"/>
        <end position="125"/>
    </location>
</feature>
<evidence type="ECO:0000256" key="1">
    <source>
        <dbReference type="ARBA" id="ARBA00004651"/>
    </source>
</evidence>
<feature type="transmembrane region" description="Helical" evidence="7">
    <location>
        <begin position="163"/>
        <end position="182"/>
    </location>
</feature>
<keyword evidence="6 7" id="KW-0472">Membrane</keyword>
<keyword evidence="3" id="KW-1003">Cell membrane</keyword>
<feature type="transmembrane region" description="Helical" evidence="7">
    <location>
        <begin position="202"/>
        <end position="219"/>
    </location>
</feature>
<feature type="transmembrane region" description="Helical" evidence="7">
    <location>
        <begin position="271"/>
        <end position="292"/>
    </location>
</feature>
<dbReference type="SUPFAM" id="SSF103473">
    <property type="entry name" value="MFS general substrate transporter"/>
    <property type="match status" value="1"/>
</dbReference>
<evidence type="ECO:0000259" key="8">
    <source>
        <dbReference type="PROSITE" id="PS50850"/>
    </source>
</evidence>
<dbReference type="GO" id="GO:0005886">
    <property type="term" value="C:plasma membrane"/>
    <property type="evidence" value="ECO:0007669"/>
    <property type="project" value="UniProtKB-SubCell"/>
</dbReference>
<dbReference type="InterPro" id="IPR036259">
    <property type="entry name" value="MFS_trans_sf"/>
</dbReference>
<dbReference type="EMBL" id="SNXK01000010">
    <property type="protein sequence ID" value="TDP30824.1"/>
    <property type="molecule type" value="Genomic_DNA"/>
</dbReference>
<sequence length="515" mass="52762">MAAQKATIREWLGLGLLLLPMLALATDLTVLFFALPAIDADLRPSASQIIWVTHVYGFLIAGFLVTAGRLSDRIGPRRLLLIGASAFAVLSVVAGLATSAEMLIAARAALGIAGATLMPALFSLLRTMFRDDTQRRMAIAIAFSAFTVGGAVGPVLGGVLLEFFWWGSVFLINVPPLVVLLLGGPRLLPERAERNRARVDPLSVVLSVAGMLAIVYGLQELAAGHSGDGGQVWPQLLVVGAGLGMSALFVRRQRRIPEPLFDLELLDNRRVRVSLVALVLMGISVTGLFYLFTQYLMLVAGMSPLRAGVSTMPYIVANIVGAMLAPAVAARRRPTTVVGGGITLAALGALAFASVVGSGLPLPALVAAIALVGFGQGTAGALISDLIIASAPTEKTGSAASAQEVGGELGTALGIAAAGVASVVAYRHYLRAHLVDAPESVARELNSGIHDGAAFAGGLADHALLGAVEDAIGSGTQIYAGIAGVVLGVAAGLVLLRRGGAREASSVRSDSAAVG</sequence>
<dbReference type="Gene3D" id="1.20.1250.20">
    <property type="entry name" value="MFS general substrate transporter like domains"/>
    <property type="match status" value="1"/>
</dbReference>
<feature type="transmembrane region" description="Helical" evidence="7">
    <location>
        <begin position="137"/>
        <end position="157"/>
    </location>
</feature>
<dbReference type="Gene3D" id="1.20.1720.10">
    <property type="entry name" value="Multidrug resistance protein D"/>
    <property type="match status" value="1"/>
</dbReference>
<keyword evidence="5 7" id="KW-1133">Transmembrane helix</keyword>
<feature type="transmembrane region" description="Helical" evidence="7">
    <location>
        <begin position="312"/>
        <end position="330"/>
    </location>
</feature>
<dbReference type="Proteomes" id="UP000295087">
    <property type="component" value="Unassembled WGS sequence"/>
</dbReference>
<dbReference type="PROSITE" id="PS50850">
    <property type="entry name" value="MFS"/>
    <property type="match status" value="1"/>
</dbReference>
<evidence type="ECO:0000256" key="4">
    <source>
        <dbReference type="ARBA" id="ARBA00022692"/>
    </source>
</evidence>
<feature type="transmembrane region" description="Helical" evidence="7">
    <location>
        <begin position="362"/>
        <end position="388"/>
    </location>
</feature>
<dbReference type="InterPro" id="IPR020846">
    <property type="entry name" value="MFS_dom"/>
</dbReference>
<proteinExistence type="predicted"/>
<feature type="transmembrane region" description="Helical" evidence="7">
    <location>
        <begin position="409"/>
        <end position="429"/>
    </location>
</feature>
<comment type="caution">
    <text evidence="9">The sequence shown here is derived from an EMBL/GenBank/DDBJ whole genome shotgun (WGS) entry which is preliminary data.</text>
</comment>
<feature type="domain" description="Major facilitator superfamily (MFS) profile" evidence="8">
    <location>
        <begin position="13"/>
        <end position="500"/>
    </location>
</feature>
<gene>
    <name evidence="9" type="ORF">DFR75_11031</name>
</gene>
<accession>A0A4R6NZL7</accession>
<name>A0A4R6NZL7_NOCIG</name>
<dbReference type="RefSeq" id="WP_067496076.1">
    <property type="nucleotide sequence ID" value="NZ_SNXK01000010.1"/>
</dbReference>
<dbReference type="InterPro" id="IPR011701">
    <property type="entry name" value="MFS"/>
</dbReference>
<evidence type="ECO:0000313" key="10">
    <source>
        <dbReference type="Proteomes" id="UP000295087"/>
    </source>
</evidence>
<dbReference type="GO" id="GO:0022857">
    <property type="term" value="F:transmembrane transporter activity"/>
    <property type="evidence" value="ECO:0007669"/>
    <property type="project" value="InterPro"/>
</dbReference>
<feature type="transmembrane region" description="Helical" evidence="7">
    <location>
        <begin position="79"/>
        <end position="98"/>
    </location>
</feature>
<organism evidence="9 10">
    <name type="scientific">Nocardia ignorata</name>
    <dbReference type="NCBI Taxonomy" id="145285"/>
    <lineage>
        <taxon>Bacteria</taxon>
        <taxon>Bacillati</taxon>
        <taxon>Actinomycetota</taxon>
        <taxon>Actinomycetes</taxon>
        <taxon>Mycobacteriales</taxon>
        <taxon>Nocardiaceae</taxon>
        <taxon>Nocardia</taxon>
    </lineage>
</organism>
<dbReference type="AlphaFoldDB" id="A0A4R6NZL7"/>
<feature type="transmembrane region" description="Helical" evidence="7">
    <location>
        <begin position="12"/>
        <end position="37"/>
    </location>
</feature>
<keyword evidence="2" id="KW-0813">Transport</keyword>
<dbReference type="PANTHER" id="PTHR42718:SF47">
    <property type="entry name" value="METHYL VIOLOGEN RESISTANCE PROTEIN SMVA"/>
    <property type="match status" value="1"/>
</dbReference>
<evidence type="ECO:0000256" key="6">
    <source>
        <dbReference type="ARBA" id="ARBA00023136"/>
    </source>
</evidence>
<dbReference type="Pfam" id="PF07690">
    <property type="entry name" value="MFS_1"/>
    <property type="match status" value="1"/>
</dbReference>
<protein>
    <submittedName>
        <fullName evidence="9">DHA2 family multidrug resistance protein-like MFS transporter</fullName>
    </submittedName>
</protein>
<evidence type="ECO:0000256" key="3">
    <source>
        <dbReference type="ARBA" id="ARBA00022475"/>
    </source>
</evidence>
<evidence type="ECO:0000256" key="5">
    <source>
        <dbReference type="ARBA" id="ARBA00022989"/>
    </source>
</evidence>